<dbReference type="Gene3D" id="2.60.120.10">
    <property type="entry name" value="Jelly Rolls"/>
    <property type="match status" value="1"/>
</dbReference>
<dbReference type="Proteomes" id="UP000320811">
    <property type="component" value="Unassembled WGS sequence"/>
</dbReference>
<organism evidence="2 3">
    <name type="scientific">Chitinophaga polysaccharea</name>
    <dbReference type="NCBI Taxonomy" id="1293035"/>
    <lineage>
        <taxon>Bacteria</taxon>
        <taxon>Pseudomonadati</taxon>
        <taxon>Bacteroidota</taxon>
        <taxon>Chitinophagia</taxon>
        <taxon>Chitinophagales</taxon>
        <taxon>Chitinophagaceae</taxon>
        <taxon>Chitinophaga</taxon>
    </lineage>
</organism>
<keyword evidence="3" id="KW-1185">Reference proteome</keyword>
<dbReference type="EMBL" id="VIWO01000011">
    <property type="protein sequence ID" value="TWF33984.1"/>
    <property type="molecule type" value="Genomic_DNA"/>
</dbReference>
<gene>
    <name evidence="2" type="ORF">FHW36_111176</name>
</gene>
<sequence>MLDLEAAASQQVLHYMNTLTGFTAKDWRAIYPALTIVSFKKDDLLLEPGKVCDALYYICKGYCRTFYNKDGKEINTAFFFEDDIATNINSFARGERSDYAIQAAEPLTAIKFDKQRLYAAAAQDPDVETLGRKCLQSIAAKQEQHVAIYKLMTAQERYAYLAEHYPEMLQRVSLSQLSSYLGIARETLSRIRSRK</sequence>
<reference evidence="2 3" key="1">
    <citation type="submission" date="2019-06" db="EMBL/GenBank/DDBJ databases">
        <title>Sorghum-associated microbial communities from plants grown in Nebraska, USA.</title>
        <authorList>
            <person name="Schachtman D."/>
        </authorList>
    </citation>
    <scope>NUCLEOTIDE SEQUENCE [LARGE SCALE GENOMIC DNA]</scope>
    <source>
        <strain evidence="2 3">1209</strain>
    </source>
</reference>
<dbReference type="CDD" id="cd00038">
    <property type="entry name" value="CAP_ED"/>
    <property type="match status" value="1"/>
</dbReference>
<dbReference type="InterPro" id="IPR000595">
    <property type="entry name" value="cNMP-bd_dom"/>
</dbReference>
<evidence type="ECO:0000313" key="3">
    <source>
        <dbReference type="Proteomes" id="UP000320811"/>
    </source>
</evidence>
<comment type="caution">
    <text evidence="2">The sequence shown here is derived from an EMBL/GenBank/DDBJ whole genome shotgun (WGS) entry which is preliminary data.</text>
</comment>
<protein>
    <submittedName>
        <fullName evidence="2">CRP-like cAMP-binding protein</fullName>
    </submittedName>
</protein>
<proteinExistence type="predicted"/>
<accession>A0A561P7D3</accession>
<dbReference type="Pfam" id="PF00027">
    <property type="entry name" value="cNMP_binding"/>
    <property type="match status" value="1"/>
</dbReference>
<dbReference type="AlphaFoldDB" id="A0A561P7D3"/>
<dbReference type="InterPro" id="IPR014710">
    <property type="entry name" value="RmlC-like_jellyroll"/>
</dbReference>
<evidence type="ECO:0000259" key="1">
    <source>
        <dbReference type="Pfam" id="PF00027"/>
    </source>
</evidence>
<dbReference type="OrthoDB" id="948610at2"/>
<dbReference type="RefSeq" id="WP_145674079.1">
    <property type="nucleotide sequence ID" value="NZ_VIWO01000011.1"/>
</dbReference>
<feature type="domain" description="Cyclic nucleotide-binding" evidence="1">
    <location>
        <begin position="37"/>
        <end position="123"/>
    </location>
</feature>
<dbReference type="SUPFAM" id="SSF51206">
    <property type="entry name" value="cAMP-binding domain-like"/>
    <property type="match status" value="1"/>
</dbReference>
<evidence type="ECO:0000313" key="2">
    <source>
        <dbReference type="EMBL" id="TWF33984.1"/>
    </source>
</evidence>
<name>A0A561P7D3_9BACT</name>
<dbReference type="InterPro" id="IPR018490">
    <property type="entry name" value="cNMP-bd_dom_sf"/>
</dbReference>